<dbReference type="Proteomes" id="UP000824169">
    <property type="component" value="Unassembled WGS sequence"/>
</dbReference>
<evidence type="ECO:0000256" key="4">
    <source>
        <dbReference type="ARBA" id="ARBA00022989"/>
    </source>
</evidence>
<dbReference type="AlphaFoldDB" id="A0A9D1P1W1"/>
<proteinExistence type="predicted"/>
<dbReference type="Pfam" id="PF12698">
    <property type="entry name" value="ABC2_membrane_3"/>
    <property type="match status" value="1"/>
</dbReference>
<keyword evidence="3 6" id="KW-0812">Transmembrane</keyword>
<evidence type="ECO:0000256" key="6">
    <source>
        <dbReference type="SAM" id="Phobius"/>
    </source>
</evidence>
<feature type="transmembrane region" description="Helical" evidence="6">
    <location>
        <begin position="186"/>
        <end position="206"/>
    </location>
</feature>
<comment type="subcellular location">
    <subcellularLocation>
        <location evidence="1">Cell membrane</location>
        <topology evidence="1">Multi-pass membrane protein</topology>
    </subcellularLocation>
</comment>
<keyword evidence="4 6" id="KW-1133">Transmembrane helix</keyword>
<evidence type="ECO:0000259" key="7">
    <source>
        <dbReference type="Pfam" id="PF12698"/>
    </source>
</evidence>
<feature type="transmembrane region" description="Helical" evidence="6">
    <location>
        <begin position="295"/>
        <end position="314"/>
    </location>
</feature>
<feature type="transmembrane region" description="Helical" evidence="6">
    <location>
        <begin position="262"/>
        <end position="283"/>
    </location>
</feature>
<organism evidence="8 9">
    <name type="scientific">Candidatus Scatomonas pullistercoris</name>
    <dbReference type="NCBI Taxonomy" id="2840920"/>
    <lineage>
        <taxon>Bacteria</taxon>
        <taxon>Bacillati</taxon>
        <taxon>Bacillota</taxon>
        <taxon>Clostridia</taxon>
        <taxon>Lachnospirales</taxon>
        <taxon>Lachnospiraceae</taxon>
        <taxon>Lachnospiraceae incertae sedis</taxon>
        <taxon>Candidatus Scatomonas</taxon>
    </lineage>
</organism>
<protein>
    <submittedName>
        <fullName evidence="8">ABC transporter permease</fullName>
    </submittedName>
</protein>
<dbReference type="GO" id="GO:0140359">
    <property type="term" value="F:ABC-type transporter activity"/>
    <property type="evidence" value="ECO:0007669"/>
    <property type="project" value="InterPro"/>
</dbReference>
<dbReference type="Gene3D" id="3.40.1710.10">
    <property type="entry name" value="abc type-2 transporter like domain"/>
    <property type="match status" value="1"/>
</dbReference>
<feature type="transmembrane region" description="Helical" evidence="6">
    <location>
        <begin position="15"/>
        <end position="36"/>
    </location>
</feature>
<accession>A0A9D1P1W1</accession>
<dbReference type="GO" id="GO:0005886">
    <property type="term" value="C:plasma membrane"/>
    <property type="evidence" value="ECO:0007669"/>
    <property type="project" value="UniProtKB-SubCell"/>
</dbReference>
<dbReference type="EMBL" id="DVOO01000007">
    <property type="protein sequence ID" value="HIV24512.1"/>
    <property type="molecule type" value="Genomic_DNA"/>
</dbReference>
<evidence type="ECO:0000313" key="8">
    <source>
        <dbReference type="EMBL" id="HIV24512.1"/>
    </source>
</evidence>
<sequence length="383" mass="42473">MTVFKGYLKIIRRNLAYMLGFFGIFTAICLLAANVFGGSQEEMFHPESVTIAVVDQDDTALSRAVIQMLSRDNQVTVSDLDREALTEALYIRSIQYVLVIPGHFQQEFSGGSASLQVTAVPGSTEGYYLNSRIDAFLNQIRIYQSAGFTPEQAAEKVLSVSGTGSDIKLLDTGKTEIHTYAAMFQYLPYLFLAVLIYSVSYILKAFRNRDIRMRLNASPVSPTGQFLQGCAAFLLLFLVFWGCSMALPLFFGSLDFYTDALLPWYLANTLLLLADAASLAFLVGTLVHDDNAINAMANILGLGCSFLCGVFVPLELLSENVLRFSRFLPFYWYEIINRELGTHTALTGPLRSTITQGFLIQGSFALAFLCLTLAVNRRMVRQA</sequence>
<dbReference type="PANTHER" id="PTHR30294:SF29">
    <property type="entry name" value="MULTIDRUG ABC TRANSPORTER PERMEASE YBHS-RELATED"/>
    <property type="match status" value="1"/>
</dbReference>
<evidence type="ECO:0000256" key="1">
    <source>
        <dbReference type="ARBA" id="ARBA00004651"/>
    </source>
</evidence>
<feature type="transmembrane region" description="Helical" evidence="6">
    <location>
        <begin position="358"/>
        <end position="375"/>
    </location>
</feature>
<evidence type="ECO:0000256" key="3">
    <source>
        <dbReference type="ARBA" id="ARBA00022692"/>
    </source>
</evidence>
<feature type="transmembrane region" description="Helical" evidence="6">
    <location>
        <begin position="226"/>
        <end position="250"/>
    </location>
</feature>
<dbReference type="PANTHER" id="PTHR30294">
    <property type="entry name" value="MEMBRANE COMPONENT OF ABC TRANSPORTER YHHJ-RELATED"/>
    <property type="match status" value="1"/>
</dbReference>
<gene>
    <name evidence="8" type="ORF">IAB71_01805</name>
</gene>
<evidence type="ECO:0000256" key="5">
    <source>
        <dbReference type="ARBA" id="ARBA00023136"/>
    </source>
</evidence>
<feature type="domain" description="ABC-2 type transporter transmembrane" evidence="7">
    <location>
        <begin position="23"/>
        <end position="373"/>
    </location>
</feature>
<name>A0A9D1P1W1_9FIRM</name>
<evidence type="ECO:0000256" key="2">
    <source>
        <dbReference type="ARBA" id="ARBA00022475"/>
    </source>
</evidence>
<reference evidence="8" key="2">
    <citation type="journal article" date="2021" name="PeerJ">
        <title>Extensive microbial diversity within the chicken gut microbiome revealed by metagenomics and culture.</title>
        <authorList>
            <person name="Gilroy R."/>
            <person name="Ravi A."/>
            <person name="Getino M."/>
            <person name="Pursley I."/>
            <person name="Horton D.L."/>
            <person name="Alikhan N.F."/>
            <person name="Baker D."/>
            <person name="Gharbi K."/>
            <person name="Hall N."/>
            <person name="Watson M."/>
            <person name="Adriaenssens E.M."/>
            <person name="Foster-Nyarko E."/>
            <person name="Jarju S."/>
            <person name="Secka A."/>
            <person name="Antonio M."/>
            <person name="Oren A."/>
            <person name="Chaudhuri R.R."/>
            <person name="La Ragione R."/>
            <person name="Hildebrand F."/>
            <person name="Pallen M.J."/>
        </authorList>
    </citation>
    <scope>NUCLEOTIDE SEQUENCE</scope>
    <source>
        <strain evidence="8">CHK188-20938</strain>
    </source>
</reference>
<dbReference type="InterPro" id="IPR051449">
    <property type="entry name" value="ABC-2_transporter_component"/>
</dbReference>
<evidence type="ECO:0000313" key="9">
    <source>
        <dbReference type="Proteomes" id="UP000824169"/>
    </source>
</evidence>
<reference evidence="8" key="1">
    <citation type="submission" date="2020-10" db="EMBL/GenBank/DDBJ databases">
        <authorList>
            <person name="Gilroy R."/>
        </authorList>
    </citation>
    <scope>NUCLEOTIDE SEQUENCE</scope>
    <source>
        <strain evidence="8">CHK188-20938</strain>
    </source>
</reference>
<keyword evidence="5 6" id="KW-0472">Membrane</keyword>
<comment type="caution">
    <text evidence="8">The sequence shown here is derived from an EMBL/GenBank/DDBJ whole genome shotgun (WGS) entry which is preliminary data.</text>
</comment>
<dbReference type="InterPro" id="IPR013525">
    <property type="entry name" value="ABC2_TM"/>
</dbReference>
<keyword evidence="2" id="KW-1003">Cell membrane</keyword>